<keyword evidence="2" id="KW-1185">Reference proteome</keyword>
<accession>A0A6G0TCB3</accession>
<sequence length="249" mass="28792">LKNEEESYLSSLNHIIKIVLDNPAIDWSLSEFMIIGVLASGFLNSMINSQRQGQQNFGKLIIVIQTQYSLIQYKKNKIYLNKYMAIILAFVNKTSKNVIIYFIKLQCVPKLVTNDHILKENKFKSSFIPVLILNDFHFYELSVNYLNRHNLLIFIHNTVKHSLQNAFLETLLTLKYLYFNHCKPDCQEFNLLCNNIVSFCNLYNSSSIFSVINLRASSSVTLDSFNFDTSPFKSIGSPKLNVTLRPVRK</sequence>
<reference evidence="1 2" key="1">
    <citation type="submission" date="2019-08" db="EMBL/GenBank/DDBJ databases">
        <title>The genome of the soybean aphid Biotype 1, its phylome, world population structure and adaptation to the North American continent.</title>
        <authorList>
            <person name="Giordano R."/>
            <person name="Donthu R.K."/>
            <person name="Hernandez A.G."/>
            <person name="Wright C.L."/>
            <person name="Zimin A.V."/>
        </authorList>
    </citation>
    <scope>NUCLEOTIDE SEQUENCE [LARGE SCALE GENOMIC DNA]</scope>
    <source>
        <tissue evidence="1">Whole aphids</tissue>
    </source>
</reference>
<name>A0A6G0TCB3_APHGL</name>
<gene>
    <name evidence="1" type="ORF">AGLY_011045</name>
</gene>
<evidence type="ECO:0000313" key="2">
    <source>
        <dbReference type="Proteomes" id="UP000475862"/>
    </source>
</evidence>
<feature type="non-terminal residue" evidence="1">
    <location>
        <position position="1"/>
    </location>
</feature>
<dbReference type="Proteomes" id="UP000475862">
    <property type="component" value="Unassembled WGS sequence"/>
</dbReference>
<evidence type="ECO:0000313" key="1">
    <source>
        <dbReference type="EMBL" id="KAE9530583.1"/>
    </source>
</evidence>
<dbReference type="EMBL" id="VYZN01000042">
    <property type="protein sequence ID" value="KAE9530583.1"/>
    <property type="molecule type" value="Genomic_DNA"/>
</dbReference>
<proteinExistence type="predicted"/>
<protein>
    <submittedName>
        <fullName evidence="1">Uncharacterized protein</fullName>
    </submittedName>
</protein>
<comment type="caution">
    <text evidence="1">The sequence shown here is derived from an EMBL/GenBank/DDBJ whole genome shotgun (WGS) entry which is preliminary data.</text>
</comment>
<dbReference type="AlphaFoldDB" id="A0A6G0TCB3"/>
<organism evidence="1 2">
    <name type="scientific">Aphis glycines</name>
    <name type="common">Soybean aphid</name>
    <dbReference type="NCBI Taxonomy" id="307491"/>
    <lineage>
        <taxon>Eukaryota</taxon>
        <taxon>Metazoa</taxon>
        <taxon>Ecdysozoa</taxon>
        <taxon>Arthropoda</taxon>
        <taxon>Hexapoda</taxon>
        <taxon>Insecta</taxon>
        <taxon>Pterygota</taxon>
        <taxon>Neoptera</taxon>
        <taxon>Paraneoptera</taxon>
        <taxon>Hemiptera</taxon>
        <taxon>Sternorrhyncha</taxon>
        <taxon>Aphidomorpha</taxon>
        <taxon>Aphidoidea</taxon>
        <taxon>Aphididae</taxon>
        <taxon>Aphidini</taxon>
        <taxon>Aphis</taxon>
        <taxon>Aphis</taxon>
    </lineage>
</organism>